<gene>
    <name evidence="1" type="ORF">UFOVP756_12</name>
</gene>
<protein>
    <submittedName>
        <fullName evidence="1">Uncharacterized protein</fullName>
    </submittedName>
</protein>
<proteinExistence type="predicted"/>
<name>A0A6J7XAB6_9CAUD</name>
<dbReference type="EMBL" id="LR798354">
    <property type="protein sequence ID" value="CAB5225852.1"/>
    <property type="molecule type" value="Genomic_DNA"/>
</dbReference>
<evidence type="ECO:0000313" key="1">
    <source>
        <dbReference type="EMBL" id="CAB5225852.1"/>
    </source>
</evidence>
<reference evidence="1" key="1">
    <citation type="submission" date="2020-05" db="EMBL/GenBank/DDBJ databases">
        <authorList>
            <person name="Chiriac C."/>
            <person name="Salcher M."/>
            <person name="Ghai R."/>
            <person name="Kavagutti S V."/>
        </authorList>
    </citation>
    <scope>NUCLEOTIDE SEQUENCE</scope>
</reference>
<accession>A0A6J7XAB6</accession>
<organism evidence="1">
    <name type="scientific">uncultured Caudovirales phage</name>
    <dbReference type="NCBI Taxonomy" id="2100421"/>
    <lineage>
        <taxon>Viruses</taxon>
        <taxon>Duplodnaviria</taxon>
        <taxon>Heunggongvirae</taxon>
        <taxon>Uroviricota</taxon>
        <taxon>Caudoviricetes</taxon>
        <taxon>Peduoviridae</taxon>
        <taxon>Maltschvirus</taxon>
        <taxon>Maltschvirus maltsch</taxon>
    </lineage>
</organism>
<sequence length="598" mass="67908">MIQFRVNDTYLDLPTGFNLSLKYTNSCFAFDKMELNRSQEFSIPATQKNNKLFQFANNPSNNGDFIRRVYVAELYYDGGGVIRGELRIIKFDSGSGYNAILTWGELTNLQKLREKGSIKDNWGDDTTALQVDDALIISAYLATFPILFQTYPFRFIRYQNGAQNPLQTTMNLSPTLSLKYLLDGTSSRLGVNIDYGTFTDQCKSVGIILSGNKRDNEKKLFSISGNAKNGYTLTGDYSDYFESAGELTYKWQNSSSEKFVLFWKKQKVKVFVAKKDIVIKKANYVGGNLVTIVGDNELDWLYPKSEDLNVMAKMGSIDLEIPRGKKFAFISMSDWGIYNNFINDWWVNDFDTNINVSDIQIQFKNENDVEVDTDYPLYQNLPDVTIIDILKTYANLLHCGIDYNVETNTISFFDFNFNKANAKKLEGKVVSLKSIDRKFSDYAQVNEVLFKSEEYVVSKSKIVYKIDNQTLPITKTLYTIPFSDGDIDVNGNVLVKDFDLSVNPPKKTAKQATICLASPTDGQNYLKHISKLGEYFVLPNTLDSIVMSSTTVVLSIICQPKYFLSIKNTDTFEYRSVYYCCLSATYSNGIAELTLVKI</sequence>